<dbReference type="Pfam" id="PF13690">
    <property type="entry name" value="CheX"/>
    <property type="match status" value="1"/>
</dbReference>
<feature type="domain" description="Chemotaxis phosphatase CheX-like" evidence="2">
    <location>
        <begin position="48"/>
        <end position="125"/>
    </location>
</feature>
<dbReference type="RefSeq" id="WP_345531769.1">
    <property type="nucleotide sequence ID" value="NZ_BAABLD010000005.1"/>
</dbReference>
<dbReference type="SUPFAM" id="SSF103039">
    <property type="entry name" value="CheC-like"/>
    <property type="match status" value="1"/>
</dbReference>
<dbReference type="InterPro" id="IPR028051">
    <property type="entry name" value="CheX-like_dom"/>
</dbReference>
<organism evidence="3 4">
    <name type="scientific">Viridibacterium curvum</name>
    <dbReference type="NCBI Taxonomy" id="1101404"/>
    <lineage>
        <taxon>Bacteria</taxon>
        <taxon>Pseudomonadati</taxon>
        <taxon>Pseudomonadota</taxon>
        <taxon>Betaproteobacteria</taxon>
        <taxon>Rhodocyclales</taxon>
        <taxon>Rhodocyclaceae</taxon>
        <taxon>Viridibacterium</taxon>
    </lineage>
</organism>
<reference evidence="4" key="1">
    <citation type="journal article" date="2019" name="Int. J. Syst. Evol. Microbiol.">
        <title>The Global Catalogue of Microorganisms (GCM) 10K type strain sequencing project: providing services to taxonomists for standard genome sequencing and annotation.</title>
        <authorList>
            <consortium name="The Broad Institute Genomics Platform"/>
            <consortium name="The Broad Institute Genome Sequencing Center for Infectious Disease"/>
            <person name="Wu L."/>
            <person name="Ma J."/>
        </authorList>
    </citation>
    <scope>NUCLEOTIDE SEQUENCE [LARGE SCALE GENOMIC DNA]</scope>
    <source>
        <strain evidence="4">JCM 18715</strain>
    </source>
</reference>
<dbReference type="InterPro" id="IPR028976">
    <property type="entry name" value="CheC-like_sf"/>
</dbReference>
<sequence>MTQKLQESDIRAFVDSVCHFFQHSSGEMADVRSAYLAEPSELLQGYDFTGIVDVSGNWRGALYFSAPGAMLDQLLRDAGVSAEPGYEQQLDLIGEIANMFSGRARKALGHELEISVPRRCRGVAIRPSGVSRPYVIPLKWRGHAAQVVVDLQRV</sequence>
<gene>
    <name evidence="3" type="ORF">GCM10025770_09980</name>
</gene>
<evidence type="ECO:0000256" key="1">
    <source>
        <dbReference type="ARBA" id="ARBA00022500"/>
    </source>
</evidence>
<accession>A0ABP9QFU9</accession>
<proteinExistence type="predicted"/>
<keyword evidence="4" id="KW-1185">Reference proteome</keyword>
<keyword evidence="1" id="KW-0145">Chemotaxis</keyword>
<comment type="caution">
    <text evidence="3">The sequence shown here is derived from an EMBL/GenBank/DDBJ whole genome shotgun (WGS) entry which is preliminary data.</text>
</comment>
<dbReference type="Proteomes" id="UP001500547">
    <property type="component" value="Unassembled WGS sequence"/>
</dbReference>
<dbReference type="EMBL" id="BAABLD010000005">
    <property type="protein sequence ID" value="GAA5161165.1"/>
    <property type="molecule type" value="Genomic_DNA"/>
</dbReference>
<protein>
    <recommendedName>
        <fullName evidence="2">Chemotaxis phosphatase CheX-like domain-containing protein</fullName>
    </recommendedName>
</protein>
<dbReference type="Gene3D" id="3.40.1550.10">
    <property type="entry name" value="CheC-like"/>
    <property type="match status" value="1"/>
</dbReference>
<evidence type="ECO:0000259" key="2">
    <source>
        <dbReference type="Pfam" id="PF13690"/>
    </source>
</evidence>
<evidence type="ECO:0000313" key="3">
    <source>
        <dbReference type="EMBL" id="GAA5161165.1"/>
    </source>
</evidence>
<evidence type="ECO:0000313" key="4">
    <source>
        <dbReference type="Proteomes" id="UP001500547"/>
    </source>
</evidence>
<name>A0ABP9QFU9_9RHOO</name>